<keyword evidence="2" id="KW-1185">Reference proteome</keyword>
<evidence type="ECO:0000313" key="2">
    <source>
        <dbReference type="Proteomes" id="UP000319732"/>
    </source>
</evidence>
<proteinExistence type="predicted"/>
<dbReference type="Proteomes" id="UP000319732">
    <property type="component" value="Unassembled WGS sequence"/>
</dbReference>
<reference evidence="1 2" key="1">
    <citation type="submission" date="2019-06" db="EMBL/GenBank/DDBJ databases">
        <title>Whole genome sequence for Cellvibrionaceae sp. R142.</title>
        <authorList>
            <person name="Wang G."/>
        </authorList>
    </citation>
    <scope>NUCLEOTIDE SEQUENCE [LARGE SCALE GENOMIC DNA]</scope>
    <source>
        <strain evidence="1 2">R142</strain>
    </source>
</reference>
<organism evidence="1 2">
    <name type="scientific">Exilibacterium tricleocarpae</name>
    <dbReference type="NCBI Taxonomy" id="2591008"/>
    <lineage>
        <taxon>Bacteria</taxon>
        <taxon>Pseudomonadati</taxon>
        <taxon>Pseudomonadota</taxon>
        <taxon>Gammaproteobacteria</taxon>
        <taxon>Cellvibrionales</taxon>
        <taxon>Cellvibrionaceae</taxon>
        <taxon>Exilibacterium</taxon>
    </lineage>
</organism>
<sequence length="81" mass="9541">MEFSYRDKHYIRSSLKVYLKHLKKINEDDENISEDEFSEIQDDIMLISNLLHEVEQDLEQLKLNASGGAKLHIFGKDTDEE</sequence>
<name>A0A545SL26_9GAMM</name>
<dbReference type="EMBL" id="VHSG01000057">
    <property type="protein sequence ID" value="TQV65683.1"/>
    <property type="molecule type" value="Genomic_DNA"/>
</dbReference>
<evidence type="ECO:0000313" key="1">
    <source>
        <dbReference type="EMBL" id="TQV65683.1"/>
    </source>
</evidence>
<comment type="caution">
    <text evidence="1">The sequence shown here is derived from an EMBL/GenBank/DDBJ whole genome shotgun (WGS) entry which is preliminary data.</text>
</comment>
<gene>
    <name evidence="1" type="ORF">FKG94_28320</name>
</gene>
<accession>A0A545SL26</accession>
<dbReference type="AlphaFoldDB" id="A0A545SL26"/>
<protein>
    <submittedName>
        <fullName evidence="1">Uncharacterized protein</fullName>
    </submittedName>
</protein>
<dbReference type="RefSeq" id="WP_142930319.1">
    <property type="nucleotide sequence ID" value="NZ_ML660132.1"/>
</dbReference>